<evidence type="ECO:0000313" key="1">
    <source>
        <dbReference type="EMBL" id="QEA06442.1"/>
    </source>
</evidence>
<reference evidence="1" key="1">
    <citation type="submission" date="2019-06" db="EMBL/GenBank/DDBJ databases">
        <authorList>
            <person name="Murdoch R.W."/>
            <person name="Fathepure B."/>
        </authorList>
    </citation>
    <scope>NUCLEOTIDE SEQUENCE</scope>
</reference>
<name>A0A5B8RG38_9ZZZZ</name>
<gene>
    <name evidence="1" type="ORF">KBTEX_02780</name>
</gene>
<organism evidence="1">
    <name type="scientific">uncultured organism</name>
    <dbReference type="NCBI Taxonomy" id="155900"/>
    <lineage>
        <taxon>unclassified sequences</taxon>
        <taxon>environmental samples</taxon>
    </lineage>
</organism>
<protein>
    <recommendedName>
        <fullName evidence="2">DNA-binding protein</fullName>
    </recommendedName>
</protein>
<dbReference type="EMBL" id="MN079144">
    <property type="protein sequence ID" value="QEA06442.1"/>
    <property type="molecule type" value="Genomic_DNA"/>
</dbReference>
<dbReference type="AlphaFoldDB" id="A0A5B8RG38"/>
<accession>A0A5B8RG38</accession>
<proteinExistence type="predicted"/>
<evidence type="ECO:0008006" key="2">
    <source>
        <dbReference type="Google" id="ProtNLM"/>
    </source>
</evidence>
<sequence>MATYATTERRGLSTATVARRLDLSPRAMRVRLCQKGSYYGVRPQKLPSGRLLWPPDTVDRLLAQAASGDTSDGEGG</sequence>